<organism evidence="2 3">
    <name type="scientific">Microcystis aeruginosa NIES-44</name>
    <dbReference type="NCBI Taxonomy" id="449439"/>
    <lineage>
        <taxon>Bacteria</taxon>
        <taxon>Bacillati</taxon>
        <taxon>Cyanobacteriota</taxon>
        <taxon>Cyanophyceae</taxon>
        <taxon>Oscillatoriophycideae</taxon>
        <taxon>Chroococcales</taxon>
        <taxon>Microcystaceae</taxon>
        <taxon>Microcystis</taxon>
    </lineage>
</organism>
<dbReference type="AlphaFoldDB" id="A0A0A1VX54"/>
<protein>
    <submittedName>
        <fullName evidence="2">Mobile element protein</fullName>
    </submittedName>
</protein>
<evidence type="ECO:0000313" key="2">
    <source>
        <dbReference type="EMBL" id="GAL94382.1"/>
    </source>
</evidence>
<name>A0A0A1VX54_MICAE</name>
<comment type="caution">
    <text evidence="2">The sequence shown here is derived from an EMBL/GenBank/DDBJ whole genome shotgun (WGS) entry which is preliminary data.</text>
</comment>
<evidence type="ECO:0000256" key="1">
    <source>
        <dbReference type="SAM" id="MobiDB-lite"/>
    </source>
</evidence>
<reference evidence="3" key="1">
    <citation type="journal article" date="2015" name="Genome">
        <title>Whole Genome Sequence of the Non-Microcystin-Producing Microcystis aeruginosa Strain NIES-44.</title>
        <authorList>
            <person name="Okano K."/>
            <person name="Miyata N."/>
            <person name="Ozaki Y."/>
        </authorList>
    </citation>
    <scope>NUCLEOTIDE SEQUENCE [LARGE SCALE GENOMIC DNA]</scope>
    <source>
        <strain evidence="3">NIES-44</strain>
    </source>
</reference>
<gene>
    <name evidence="2" type="ORF">N44_02962</name>
</gene>
<sequence length="45" mass="5025">MGFLKVNYLLKLVITSDFITQSKPLGGRTPQTPRWGRGAVTEPLH</sequence>
<dbReference type="EMBL" id="BBPA01000053">
    <property type="protein sequence ID" value="GAL94382.1"/>
    <property type="molecule type" value="Genomic_DNA"/>
</dbReference>
<accession>A0A0A1VX54</accession>
<feature type="region of interest" description="Disordered" evidence="1">
    <location>
        <begin position="21"/>
        <end position="45"/>
    </location>
</feature>
<dbReference type="Proteomes" id="UP000030321">
    <property type="component" value="Unassembled WGS sequence"/>
</dbReference>
<proteinExistence type="predicted"/>
<evidence type="ECO:0000313" key="3">
    <source>
        <dbReference type="Proteomes" id="UP000030321"/>
    </source>
</evidence>